<evidence type="ECO:0000313" key="8">
    <source>
        <dbReference type="EMBL" id="KGN92256.1"/>
    </source>
</evidence>
<feature type="binding site" evidence="5">
    <location>
        <position position="135"/>
    </location>
    <ligand>
        <name>AMP</name>
        <dbReference type="ChEBI" id="CHEBI:456215"/>
    </ligand>
</feature>
<evidence type="ECO:0000256" key="3">
    <source>
        <dbReference type="ARBA" id="ARBA00022741"/>
    </source>
</evidence>
<keyword evidence="9" id="KW-1185">Reference proteome</keyword>
<feature type="region of interest" description="NMP" evidence="5">
    <location>
        <begin position="31"/>
        <end position="60"/>
    </location>
</feature>
<feature type="binding site" evidence="5">
    <location>
        <begin position="58"/>
        <end position="60"/>
    </location>
    <ligand>
        <name>AMP</name>
        <dbReference type="ChEBI" id="CHEBI:456215"/>
    </ligand>
</feature>
<comment type="pathway">
    <text evidence="5">Purine metabolism; AMP biosynthesis via salvage pathway; AMP from ADP: step 1/1.</text>
</comment>
<accession>A0ABR4XL71</accession>
<dbReference type="PROSITE" id="PS00113">
    <property type="entry name" value="ADENYLATE_KINASE"/>
    <property type="match status" value="1"/>
</dbReference>
<comment type="similarity">
    <text evidence="5 6">Belongs to the adenylate kinase family.</text>
</comment>
<proteinExistence type="inferred from homology"/>
<feature type="binding site" evidence="5">
    <location>
        <begin position="11"/>
        <end position="16"/>
    </location>
    <ligand>
        <name>ATP</name>
        <dbReference type="ChEBI" id="CHEBI:30616"/>
    </ligand>
</feature>
<dbReference type="InterPro" id="IPR000850">
    <property type="entry name" value="Adenylat/UMP-CMP_kin"/>
</dbReference>
<comment type="caution">
    <text evidence="5">Lacks conserved residue(s) required for the propagation of feature annotation.</text>
</comment>
<feature type="binding site" evidence="5">
    <location>
        <position position="94"/>
    </location>
    <ligand>
        <name>AMP</name>
        <dbReference type="ChEBI" id="CHEBI:456215"/>
    </ligand>
</feature>
<feature type="binding site" evidence="5">
    <location>
        <position position="146"/>
    </location>
    <ligand>
        <name>AMP</name>
        <dbReference type="ChEBI" id="CHEBI:456215"/>
    </ligand>
</feature>
<dbReference type="NCBIfam" id="NF001381">
    <property type="entry name" value="PRK00279.1-3"/>
    <property type="match status" value="1"/>
</dbReference>
<keyword evidence="2 5" id="KW-0545">Nucleotide biosynthesis</keyword>
<comment type="caution">
    <text evidence="8">The sequence shown here is derived from an EMBL/GenBank/DDBJ whole genome shotgun (WGS) entry which is preliminary data.</text>
</comment>
<keyword evidence="3 5" id="KW-0547">Nucleotide-binding</keyword>
<feature type="binding site" evidence="5">
    <location>
        <begin position="87"/>
        <end position="90"/>
    </location>
    <ligand>
        <name>AMP</name>
        <dbReference type="ChEBI" id="CHEBI:456215"/>
    </ligand>
</feature>
<keyword evidence="4 5" id="KW-0418">Kinase</keyword>
<evidence type="ECO:0000256" key="1">
    <source>
        <dbReference type="ARBA" id="ARBA00022679"/>
    </source>
</evidence>
<feature type="binding site" evidence="5">
    <location>
        <position position="37"/>
    </location>
    <ligand>
        <name>AMP</name>
        <dbReference type="ChEBI" id="CHEBI:456215"/>
    </ligand>
</feature>
<sequence>MINVLIFGAPGSGKGTQSARIAQTFGLEHISTGDILRKEIADQTSLGILAQDYIKEGHLVPDEDVVAMLEHHLEGKLGKVKGFIFDGFPRTIPQADALKRMLARHDCEVSIVLDLNVPEDELIRRLLERGKISGRSDDNLEAIKSRLVVYNNQTFPLKEYFRKEGTLTPINGLGEMDDIFASISEAIDSVL</sequence>
<comment type="catalytic activity">
    <reaction evidence="5 7">
        <text>AMP + ATP = 2 ADP</text>
        <dbReference type="Rhea" id="RHEA:12973"/>
        <dbReference type="ChEBI" id="CHEBI:30616"/>
        <dbReference type="ChEBI" id="CHEBI:456215"/>
        <dbReference type="ChEBI" id="CHEBI:456216"/>
        <dbReference type="EC" id="2.7.4.3"/>
    </reaction>
</comment>
<keyword evidence="1 5" id="KW-0808">Transferase</keyword>
<dbReference type="RefSeq" id="WP_036792475.1">
    <property type="nucleotide sequence ID" value="NZ_JQZV01000013.1"/>
</dbReference>
<dbReference type="EMBL" id="JQZV01000013">
    <property type="protein sequence ID" value="KGN92256.1"/>
    <property type="molecule type" value="Genomic_DNA"/>
</dbReference>
<dbReference type="CDD" id="cd01428">
    <property type="entry name" value="ADK"/>
    <property type="match status" value="1"/>
</dbReference>
<keyword evidence="5 7" id="KW-0067">ATP-binding</keyword>
<evidence type="ECO:0000256" key="6">
    <source>
        <dbReference type="RuleBase" id="RU003330"/>
    </source>
</evidence>
<feature type="binding site" evidence="5">
    <location>
        <position position="32"/>
    </location>
    <ligand>
        <name>AMP</name>
        <dbReference type="ChEBI" id="CHEBI:456215"/>
    </ligand>
</feature>
<comment type="domain">
    <text evidence="5">Consists of three domains, a large central CORE domain and two small peripheral domains, NMPbind and LID, which undergo movements during catalysis. The LID domain closes over the site of phosphoryl transfer upon ATP binding. Assembling and dissambling the active center during each catalytic cycle provides an effective means to prevent ATP hydrolysis.</text>
</comment>
<dbReference type="HAMAP" id="MF_00235">
    <property type="entry name" value="Adenylate_kinase_Adk"/>
    <property type="match status" value="1"/>
</dbReference>
<organism evidence="8 9">
    <name type="scientific">Porphyromonas canoris</name>
    <dbReference type="NCBI Taxonomy" id="36875"/>
    <lineage>
        <taxon>Bacteria</taxon>
        <taxon>Pseudomonadati</taxon>
        <taxon>Bacteroidota</taxon>
        <taxon>Bacteroidia</taxon>
        <taxon>Bacteroidales</taxon>
        <taxon>Porphyromonadaceae</taxon>
        <taxon>Porphyromonas</taxon>
    </lineage>
</organism>
<dbReference type="InterPro" id="IPR027417">
    <property type="entry name" value="P-loop_NTPase"/>
</dbReference>
<evidence type="ECO:0000256" key="4">
    <source>
        <dbReference type="ARBA" id="ARBA00022777"/>
    </source>
</evidence>
<dbReference type="GO" id="GO:0016301">
    <property type="term" value="F:kinase activity"/>
    <property type="evidence" value="ECO:0007669"/>
    <property type="project" value="UniProtKB-KW"/>
</dbReference>
<comment type="subunit">
    <text evidence="5 7">Monomer.</text>
</comment>
<name>A0ABR4XL71_9PORP</name>
<feature type="binding site" evidence="5">
    <location>
        <position position="174"/>
    </location>
    <ligand>
        <name>ATP</name>
        <dbReference type="ChEBI" id="CHEBI:30616"/>
    </ligand>
</feature>
<dbReference type="PANTHER" id="PTHR23359">
    <property type="entry name" value="NUCLEOTIDE KINASE"/>
    <property type="match status" value="1"/>
</dbReference>
<dbReference type="NCBIfam" id="NF011100">
    <property type="entry name" value="PRK14527.1"/>
    <property type="match status" value="1"/>
</dbReference>
<reference evidence="8 9" key="1">
    <citation type="submission" date="2014-08" db="EMBL/GenBank/DDBJ databases">
        <title>Porphyromonas canoris strain:OH2762 Genome sequencing.</title>
        <authorList>
            <person name="Wallis C."/>
            <person name="Deusch O."/>
            <person name="O'Flynn C."/>
            <person name="Davis I."/>
            <person name="Jospin G."/>
            <person name="Darling A.E."/>
            <person name="Coil D.A."/>
            <person name="Alexiev A."/>
            <person name="Horsfall A."/>
            <person name="Kirkwood N."/>
            <person name="Harris S."/>
            <person name="Eisen J.A."/>
        </authorList>
    </citation>
    <scope>NUCLEOTIDE SEQUENCE [LARGE SCALE GENOMIC DNA]</scope>
    <source>
        <strain evidence="9">COT-108 OH2762</strain>
    </source>
</reference>
<keyword evidence="5" id="KW-0963">Cytoplasm</keyword>
<dbReference type="InterPro" id="IPR033690">
    <property type="entry name" value="Adenylat_kinase_CS"/>
</dbReference>
<dbReference type="Proteomes" id="UP000030101">
    <property type="component" value="Unassembled WGS sequence"/>
</dbReference>
<comment type="subcellular location">
    <subcellularLocation>
        <location evidence="5 7">Cytoplasm</location>
    </subcellularLocation>
</comment>
<dbReference type="Pfam" id="PF00406">
    <property type="entry name" value="ADK"/>
    <property type="match status" value="1"/>
</dbReference>
<evidence type="ECO:0000256" key="7">
    <source>
        <dbReference type="RuleBase" id="RU003331"/>
    </source>
</evidence>
<dbReference type="PRINTS" id="PR00094">
    <property type="entry name" value="ADENYLTKNASE"/>
</dbReference>
<dbReference type="Gene3D" id="3.40.50.300">
    <property type="entry name" value="P-loop containing nucleotide triphosphate hydrolases"/>
    <property type="match status" value="1"/>
</dbReference>
<protein>
    <recommendedName>
        <fullName evidence="5 7">Adenylate kinase</fullName>
        <shortName evidence="5">AK</shortName>
        <ecNumber evidence="5 7">2.7.4.3</ecNumber>
    </recommendedName>
    <alternativeName>
        <fullName evidence="5">ATP-AMP transphosphorylase</fullName>
    </alternativeName>
    <alternativeName>
        <fullName evidence="5">ATP:AMP phosphotransferase</fullName>
    </alternativeName>
    <alternativeName>
        <fullName evidence="5">Adenylate monophosphate kinase</fullName>
    </alternativeName>
</protein>
<evidence type="ECO:0000256" key="2">
    <source>
        <dbReference type="ARBA" id="ARBA00022727"/>
    </source>
</evidence>
<evidence type="ECO:0000256" key="5">
    <source>
        <dbReference type="HAMAP-Rule" id="MF_00235"/>
    </source>
</evidence>
<dbReference type="SUPFAM" id="SSF52540">
    <property type="entry name" value="P-loop containing nucleoside triphosphate hydrolases"/>
    <property type="match status" value="1"/>
</dbReference>
<dbReference type="EC" id="2.7.4.3" evidence="5 7"/>
<comment type="function">
    <text evidence="5">Catalyzes the reversible transfer of the terminal phosphate group between ATP and AMP. Plays an important role in cellular energy homeostasis and in adenine nucleotide metabolism.</text>
</comment>
<gene>
    <name evidence="5" type="primary">adk</name>
    <name evidence="8" type="ORF">HQ43_09605</name>
</gene>
<dbReference type="NCBIfam" id="NF011105">
    <property type="entry name" value="PRK14532.1"/>
    <property type="match status" value="1"/>
</dbReference>
<evidence type="ECO:0000313" key="9">
    <source>
        <dbReference type="Proteomes" id="UP000030101"/>
    </source>
</evidence>
<feature type="binding site" evidence="5">
    <location>
        <position position="129"/>
    </location>
    <ligand>
        <name>ATP</name>
        <dbReference type="ChEBI" id="CHEBI:30616"/>
    </ligand>
</feature>